<keyword evidence="5" id="KW-0547">Nucleotide-binding</keyword>
<dbReference type="Gene3D" id="3.80.10.10">
    <property type="entry name" value="Ribonuclease Inhibitor"/>
    <property type="match status" value="1"/>
</dbReference>
<comment type="similarity">
    <text evidence="1">Belongs to the disease resistance NB-LRR family.</text>
</comment>
<gene>
    <name evidence="6" type="ORF">Sradi_4068400</name>
</gene>
<dbReference type="InterPro" id="IPR042197">
    <property type="entry name" value="Apaf_helical"/>
</dbReference>
<evidence type="ECO:0000256" key="4">
    <source>
        <dbReference type="ARBA" id="ARBA00022821"/>
    </source>
</evidence>
<dbReference type="InterPro" id="IPR038005">
    <property type="entry name" value="RX-like_CC"/>
</dbReference>
<dbReference type="AlphaFoldDB" id="A0AAW2PLY7"/>
<dbReference type="InterPro" id="IPR027417">
    <property type="entry name" value="P-loop_NTPase"/>
</dbReference>
<dbReference type="SUPFAM" id="SSF52058">
    <property type="entry name" value="L domain-like"/>
    <property type="match status" value="1"/>
</dbReference>
<dbReference type="CDD" id="cd14798">
    <property type="entry name" value="RX-CC_like"/>
    <property type="match status" value="1"/>
</dbReference>
<dbReference type="Gene3D" id="1.10.8.430">
    <property type="entry name" value="Helical domain of apoptotic protease-activating factors"/>
    <property type="match status" value="1"/>
</dbReference>
<evidence type="ECO:0000256" key="3">
    <source>
        <dbReference type="ARBA" id="ARBA00022737"/>
    </source>
</evidence>
<dbReference type="GO" id="GO:0005524">
    <property type="term" value="F:ATP binding"/>
    <property type="evidence" value="ECO:0007669"/>
    <property type="project" value="UniProtKB-KW"/>
</dbReference>
<evidence type="ECO:0000256" key="2">
    <source>
        <dbReference type="ARBA" id="ARBA00022614"/>
    </source>
</evidence>
<dbReference type="Gene3D" id="1.20.5.4130">
    <property type="match status" value="1"/>
</dbReference>
<proteinExistence type="inferred from homology"/>
<dbReference type="SUPFAM" id="SSF52540">
    <property type="entry name" value="P-loop containing nucleoside triphosphate hydrolases"/>
    <property type="match status" value="1"/>
</dbReference>
<keyword evidence="4" id="KW-0611">Plant defense</keyword>
<dbReference type="GO" id="GO:0006952">
    <property type="term" value="P:defense response"/>
    <property type="evidence" value="ECO:0007669"/>
    <property type="project" value="UniProtKB-KW"/>
</dbReference>
<keyword evidence="2" id="KW-0433">Leucine-rich repeat</keyword>
<keyword evidence="5" id="KW-0067">ATP-binding</keyword>
<accession>A0AAW2PLY7</accession>
<dbReference type="PANTHER" id="PTHR15140">
    <property type="entry name" value="TUBULIN-SPECIFIC CHAPERONE E"/>
    <property type="match status" value="1"/>
</dbReference>
<dbReference type="EMBL" id="JACGWJ010000017">
    <property type="protein sequence ID" value="KAL0356215.1"/>
    <property type="molecule type" value="Genomic_DNA"/>
</dbReference>
<reference evidence="6" key="1">
    <citation type="submission" date="2020-06" db="EMBL/GenBank/DDBJ databases">
        <authorList>
            <person name="Li T."/>
            <person name="Hu X."/>
            <person name="Zhang T."/>
            <person name="Song X."/>
            <person name="Zhang H."/>
            <person name="Dai N."/>
            <person name="Sheng W."/>
            <person name="Hou X."/>
            <person name="Wei L."/>
        </authorList>
    </citation>
    <scope>NUCLEOTIDE SEQUENCE</scope>
    <source>
        <strain evidence="6">G02</strain>
        <tissue evidence="6">Leaf</tissue>
    </source>
</reference>
<protein>
    <submittedName>
        <fullName evidence="6">Late blight resistance protein R1-A</fullName>
    </submittedName>
</protein>
<keyword evidence="3" id="KW-0677">Repeat</keyword>
<reference evidence="6" key="2">
    <citation type="journal article" date="2024" name="Plant">
        <title>Genomic evolution and insights into agronomic trait innovations of Sesamum species.</title>
        <authorList>
            <person name="Miao H."/>
            <person name="Wang L."/>
            <person name="Qu L."/>
            <person name="Liu H."/>
            <person name="Sun Y."/>
            <person name="Le M."/>
            <person name="Wang Q."/>
            <person name="Wei S."/>
            <person name="Zheng Y."/>
            <person name="Lin W."/>
            <person name="Duan Y."/>
            <person name="Cao H."/>
            <person name="Xiong S."/>
            <person name="Wang X."/>
            <person name="Wei L."/>
            <person name="Li C."/>
            <person name="Ma Q."/>
            <person name="Ju M."/>
            <person name="Zhao R."/>
            <person name="Li G."/>
            <person name="Mu C."/>
            <person name="Tian Q."/>
            <person name="Mei H."/>
            <person name="Zhang T."/>
            <person name="Gao T."/>
            <person name="Zhang H."/>
        </authorList>
    </citation>
    <scope>NUCLEOTIDE SEQUENCE</scope>
    <source>
        <strain evidence="6">G02</strain>
    </source>
</reference>
<comment type="caution">
    <text evidence="6">The sequence shown here is derived from an EMBL/GenBank/DDBJ whole genome shotgun (WGS) entry which is preliminary data.</text>
</comment>
<dbReference type="InterPro" id="IPR032675">
    <property type="entry name" value="LRR_dom_sf"/>
</dbReference>
<evidence type="ECO:0000256" key="1">
    <source>
        <dbReference type="ARBA" id="ARBA00008894"/>
    </source>
</evidence>
<evidence type="ECO:0000256" key="5">
    <source>
        <dbReference type="ARBA" id="ARBA00022840"/>
    </source>
</evidence>
<dbReference type="PANTHER" id="PTHR15140:SF33">
    <property type="entry name" value="LATE BLIGHT RESISTANCE PROTEIN HOMOLOG R1A-3 ISOFORM X1"/>
    <property type="match status" value="1"/>
</dbReference>
<organism evidence="6">
    <name type="scientific">Sesamum radiatum</name>
    <name type="common">Black benniseed</name>
    <dbReference type="NCBI Taxonomy" id="300843"/>
    <lineage>
        <taxon>Eukaryota</taxon>
        <taxon>Viridiplantae</taxon>
        <taxon>Streptophyta</taxon>
        <taxon>Embryophyta</taxon>
        <taxon>Tracheophyta</taxon>
        <taxon>Spermatophyta</taxon>
        <taxon>Magnoliopsida</taxon>
        <taxon>eudicotyledons</taxon>
        <taxon>Gunneridae</taxon>
        <taxon>Pentapetalae</taxon>
        <taxon>asterids</taxon>
        <taxon>lamiids</taxon>
        <taxon>Lamiales</taxon>
        <taxon>Pedaliaceae</taxon>
        <taxon>Sesamum</taxon>
    </lineage>
</organism>
<dbReference type="GO" id="GO:0043531">
    <property type="term" value="F:ADP binding"/>
    <property type="evidence" value="ECO:0007669"/>
    <property type="project" value="InterPro"/>
</dbReference>
<name>A0AAW2PLY7_SESRA</name>
<sequence length="504" mass="57329">MAVAAYASLLSLMHVLENVQHPGRRHRLHLDRDQIQSLQKKVKFLGDFLEHHSQRNSNQEIEDLVRQIAVVSYEAEHIIDLHVVDQLREGSQDVGHHMAAISSFCQDMDKIVEKIDSITKELMMIKEGWNNIEVQKPIVAAPANSSKIPSSQKNSTMVGFDEHLIRIMAEVAGDNSNLQILPIVGMGGSQKPYMLDFLDLEKSWDLLCEKVFAQKNCPYPEFGKDIAKYCRGLPLAIVVIGGLLANSNMHVYMGLMVLPSRIWEMPQLRHIFINSVVLPFPTAPLDSTILENLQTLALIYNFRCMTKVLERIPNLKKLKLSYPSHVEEWSHYCLYNLARLHKLESLFLSAENFFLENIVFPTALKKLALSRCGIPWKDMKIIGSLLNLEVLKLYCNAFKGGEWNPVDGQFPRLRVLLIHQSDLVRWNAETIHFPNLESLFLQDMHDLEEIPSDIGDIATLCSIHLDSCSDSIVNSAKQILEEQHSNGNELQVWVNGKDMKLVDP</sequence>
<evidence type="ECO:0000313" key="6">
    <source>
        <dbReference type="EMBL" id="KAL0356215.1"/>
    </source>
</evidence>